<organism evidence="1 2">
    <name type="scientific">Rotaria magnacalcarata</name>
    <dbReference type="NCBI Taxonomy" id="392030"/>
    <lineage>
        <taxon>Eukaryota</taxon>
        <taxon>Metazoa</taxon>
        <taxon>Spiralia</taxon>
        <taxon>Gnathifera</taxon>
        <taxon>Rotifera</taxon>
        <taxon>Eurotatoria</taxon>
        <taxon>Bdelloidea</taxon>
        <taxon>Philodinida</taxon>
        <taxon>Philodinidae</taxon>
        <taxon>Rotaria</taxon>
    </lineage>
</organism>
<dbReference type="Proteomes" id="UP000681720">
    <property type="component" value="Unassembled WGS sequence"/>
</dbReference>
<dbReference type="EMBL" id="CAJOBJ010267345">
    <property type="protein sequence ID" value="CAF5124962.1"/>
    <property type="molecule type" value="Genomic_DNA"/>
</dbReference>
<evidence type="ECO:0000313" key="1">
    <source>
        <dbReference type="EMBL" id="CAF5124962.1"/>
    </source>
</evidence>
<protein>
    <submittedName>
        <fullName evidence="1">Uncharacterized protein</fullName>
    </submittedName>
</protein>
<feature type="non-terminal residue" evidence="1">
    <location>
        <position position="41"/>
    </location>
</feature>
<accession>A0A8S3FJ20</accession>
<gene>
    <name evidence="1" type="ORF">GIL414_LOCUS63745</name>
</gene>
<evidence type="ECO:0000313" key="2">
    <source>
        <dbReference type="Proteomes" id="UP000681720"/>
    </source>
</evidence>
<dbReference type="AlphaFoldDB" id="A0A8S3FJ20"/>
<comment type="caution">
    <text evidence="1">The sequence shown here is derived from an EMBL/GenBank/DDBJ whole genome shotgun (WGS) entry which is preliminary data.</text>
</comment>
<name>A0A8S3FJ20_9BILA</name>
<proteinExistence type="predicted"/>
<sequence>MTTAAALVHGVETSPILPSLFNIRYPNCRTGMFSLREPFQN</sequence>
<reference evidence="1" key="1">
    <citation type="submission" date="2021-02" db="EMBL/GenBank/DDBJ databases">
        <authorList>
            <person name="Nowell W R."/>
        </authorList>
    </citation>
    <scope>NUCLEOTIDE SEQUENCE</scope>
</reference>